<feature type="chain" id="PRO_5036896218" evidence="1">
    <location>
        <begin position="20"/>
        <end position="146"/>
    </location>
</feature>
<name>A0A921LBI0_9BACT</name>
<comment type="caution">
    <text evidence="3">The sequence shown here is derived from an EMBL/GenBank/DDBJ whole genome shotgun (WGS) entry which is preliminary data.</text>
</comment>
<sequence>MKKLFLLLVSVFTIQLASADNDKPITFEQLPAAAQQFVKKHFASEKVAFAKEDSELFDTSYEVMFTSGSKVEFNKKGEWTDIQCRMSEVSAAVVPQPIQKFVADRYPDAEIVKLEKDRYSYEVQLSNRWEIKFDTKFNVIDMDADD</sequence>
<organism evidence="3 4">
    <name type="scientific">Mediterranea massiliensis</name>
    <dbReference type="NCBI Taxonomy" id="1841865"/>
    <lineage>
        <taxon>Bacteria</taxon>
        <taxon>Pseudomonadati</taxon>
        <taxon>Bacteroidota</taxon>
        <taxon>Bacteroidia</taxon>
        <taxon>Bacteroidales</taxon>
        <taxon>Bacteroidaceae</taxon>
        <taxon>Mediterranea</taxon>
    </lineage>
</organism>
<evidence type="ECO:0000259" key="2">
    <source>
        <dbReference type="Pfam" id="PF11396"/>
    </source>
</evidence>
<reference evidence="3" key="2">
    <citation type="submission" date="2021-09" db="EMBL/GenBank/DDBJ databases">
        <authorList>
            <person name="Gilroy R."/>
        </authorList>
    </citation>
    <scope>NUCLEOTIDE SEQUENCE</scope>
    <source>
        <strain evidence="3">CHK55-1828</strain>
    </source>
</reference>
<protein>
    <submittedName>
        <fullName evidence="3">PepSY-like domain-containing protein</fullName>
    </submittedName>
</protein>
<keyword evidence="1" id="KW-0732">Signal</keyword>
<dbReference type="AlphaFoldDB" id="A0A921LBI0"/>
<dbReference type="Gene3D" id="3.40.1420.30">
    <property type="match status" value="1"/>
</dbReference>
<dbReference type="SUPFAM" id="SSF160574">
    <property type="entry name" value="BT0923-like"/>
    <property type="match status" value="1"/>
</dbReference>
<evidence type="ECO:0000313" key="4">
    <source>
        <dbReference type="Proteomes" id="UP000717835"/>
    </source>
</evidence>
<feature type="signal peptide" evidence="1">
    <location>
        <begin position="1"/>
        <end position="19"/>
    </location>
</feature>
<accession>A0A921LBI0</accession>
<dbReference type="EMBL" id="DYVX01000031">
    <property type="protein sequence ID" value="HJF91479.1"/>
    <property type="molecule type" value="Genomic_DNA"/>
</dbReference>
<dbReference type="RefSeq" id="WP_276826717.1">
    <property type="nucleotide sequence ID" value="NZ_DYVX01000031.1"/>
</dbReference>
<dbReference type="InterPro" id="IPR021533">
    <property type="entry name" value="PepSY-like"/>
</dbReference>
<dbReference type="Proteomes" id="UP000717835">
    <property type="component" value="Unassembled WGS sequence"/>
</dbReference>
<proteinExistence type="predicted"/>
<evidence type="ECO:0000256" key="1">
    <source>
        <dbReference type="SAM" id="SignalP"/>
    </source>
</evidence>
<evidence type="ECO:0000313" key="3">
    <source>
        <dbReference type="EMBL" id="HJF91479.1"/>
    </source>
</evidence>
<reference evidence="3" key="1">
    <citation type="journal article" date="2021" name="PeerJ">
        <title>Extensive microbial diversity within the chicken gut microbiome revealed by metagenomics and culture.</title>
        <authorList>
            <person name="Gilroy R."/>
            <person name="Ravi A."/>
            <person name="Getino M."/>
            <person name="Pursley I."/>
            <person name="Horton D.L."/>
            <person name="Alikhan N.F."/>
            <person name="Baker D."/>
            <person name="Gharbi K."/>
            <person name="Hall N."/>
            <person name="Watson M."/>
            <person name="Adriaenssens E.M."/>
            <person name="Foster-Nyarko E."/>
            <person name="Jarju S."/>
            <person name="Secka A."/>
            <person name="Antonio M."/>
            <person name="Oren A."/>
            <person name="Chaudhuri R.R."/>
            <person name="La Ragione R."/>
            <person name="Hildebrand F."/>
            <person name="Pallen M.J."/>
        </authorList>
    </citation>
    <scope>NUCLEOTIDE SEQUENCE</scope>
    <source>
        <strain evidence="3">CHK55-1828</strain>
    </source>
</reference>
<feature type="domain" description="Putative beta-lactamase-inhibitor-like PepSY-like" evidence="2">
    <location>
        <begin position="60"/>
        <end position="140"/>
    </location>
</feature>
<gene>
    <name evidence="3" type="ORF">K8W02_03705</name>
</gene>
<dbReference type="Pfam" id="PF11396">
    <property type="entry name" value="PepSY_like"/>
    <property type="match status" value="1"/>
</dbReference>